<dbReference type="PANTHER" id="PTHR12631">
    <property type="entry name" value="ALPHA-L-IDURONIDASE"/>
    <property type="match status" value="1"/>
</dbReference>
<evidence type="ECO:0000313" key="2">
    <source>
        <dbReference type="EMBL" id="PDW00005.1"/>
    </source>
</evidence>
<keyword evidence="3" id="KW-1185">Reference proteome</keyword>
<dbReference type="GO" id="GO:0004553">
    <property type="term" value="F:hydrolase activity, hydrolyzing O-glycosyl compounds"/>
    <property type="evidence" value="ECO:0007669"/>
    <property type="project" value="TreeGrafter"/>
</dbReference>
<dbReference type="AlphaFoldDB" id="A0A2H3KX58"/>
<dbReference type="SUPFAM" id="SSF51445">
    <property type="entry name" value="(Trans)glycosidases"/>
    <property type="match status" value="1"/>
</dbReference>
<dbReference type="EMBL" id="LYXE01000062">
    <property type="protein sequence ID" value="PDW00005.1"/>
    <property type="molecule type" value="Genomic_DNA"/>
</dbReference>
<dbReference type="OrthoDB" id="9776971at2"/>
<accession>A0A2H3KX58</accession>
<dbReference type="RefSeq" id="WP_097651385.1">
    <property type="nucleotide sequence ID" value="NZ_LYXE01000062.1"/>
</dbReference>
<gene>
    <name evidence="2" type="ORF">A9Q02_11240</name>
</gene>
<protein>
    <recommendedName>
        <fullName evidence="1">Asl1-like glycosyl hydrolase catalytic domain-containing protein</fullName>
    </recommendedName>
</protein>
<dbReference type="Pfam" id="PF11790">
    <property type="entry name" value="Glyco_hydro_cc"/>
    <property type="match status" value="1"/>
</dbReference>
<dbReference type="InterPro" id="IPR017853">
    <property type="entry name" value="GH"/>
</dbReference>
<feature type="domain" description="Asl1-like glycosyl hydrolase catalytic" evidence="1">
    <location>
        <begin position="236"/>
        <end position="337"/>
    </location>
</feature>
<dbReference type="InterPro" id="IPR051923">
    <property type="entry name" value="Glycosyl_Hydrolase_39"/>
</dbReference>
<dbReference type="Proteomes" id="UP000220922">
    <property type="component" value="Unassembled WGS sequence"/>
</dbReference>
<proteinExistence type="predicted"/>
<reference evidence="2 3" key="1">
    <citation type="submission" date="2016-05" db="EMBL/GenBank/DDBJ databases">
        <authorList>
            <person name="Lavstsen T."/>
            <person name="Jespersen J.S."/>
        </authorList>
    </citation>
    <scope>NUCLEOTIDE SEQUENCE [LARGE SCALE GENOMIC DNA]</scope>
    <source>
        <strain evidence="2 3">B7-9</strain>
    </source>
</reference>
<dbReference type="Gene3D" id="3.20.20.80">
    <property type="entry name" value="Glycosidases"/>
    <property type="match status" value="1"/>
</dbReference>
<organism evidence="2 3">
    <name type="scientific">Candidatus Chloroploca asiatica</name>
    <dbReference type="NCBI Taxonomy" id="1506545"/>
    <lineage>
        <taxon>Bacteria</taxon>
        <taxon>Bacillati</taxon>
        <taxon>Chloroflexota</taxon>
        <taxon>Chloroflexia</taxon>
        <taxon>Chloroflexales</taxon>
        <taxon>Chloroflexineae</taxon>
        <taxon>Oscillochloridaceae</taxon>
        <taxon>Candidatus Chloroploca</taxon>
    </lineage>
</organism>
<name>A0A2H3KX58_9CHLR</name>
<comment type="caution">
    <text evidence="2">The sequence shown here is derived from an EMBL/GenBank/DDBJ whole genome shotgun (WGS) entry which is preliminary data.</text>
</comment>
<sequence length="659" mass="75375">MRKFYLLLLLVLLLIAPLLSLPRPTTAQGLPWQDKSTPFGVVAALGNRVRSDEIPAAVALMREAGVQWQREEIFWHEVQKEPGGPYRWDGNEQGMYNYDLAISAQRRAGINILGLLTYNPAWFKGKNPTPEEWITDWGDYVYQTVARYGRERNQITYWELWNEPNLAASGYESGLYTVADFVRILEVGRAAALAADPRAKIVMGGLSSIWSVPPSEHYYDYFDYLDRVGQLGGWKHVDIIAIHPYRPDAPEGDAWRRDQSLTFGQEMQRLDAILRTYGAKPVWLTEWGWTTTRSWQGVDEDTQAFFLVRSYLHAIAHPSIEKVFWYDFRNDTQPEAPYDRPVYDEDEAEFHYGLLRRSYPLDPNRADLRKPAFVAYRTMTEMLGGLSLREVIRHGDEGIYWHRYSGNGRRVDVIWRTGNSIPALEVACGCRQALVRSWNGQVQHILTSSAGMLTLHPDALGAPLYVEYDQPPRHPGIFEATGHSLGGAFRTFWERRGGLARFGYPLTEEVIEPEPGTGRPRIVQYFERARFEYFPELRGSAYEVQLARLGDTALQRQGLDWRSLPSTENPDPGCQWFPETGKQLCPPFLEAWQQAGGLDLAGLPLTDAFFATGATGGTYRIQYFERARIEHHPANAGTPYEMQFGLLGREQFIRYDRMP</sequence>
<evidence type="ECO:0000259" key="1">
    <source>
        <dbReference type="Pfam" id="PF11790"/>
    </source>
</evidence>
<evidence type="ECO:0000313" key="3">
    <source>
        <dbReference type="Proteomes" id="UP000220922"/>
    </source>
</evidence>
<dbReference type="InterPro" id="IPR024655">
    <property type="entry name" value="Asl1_glyco_hydro_catalytic"/>
</dbReference>
<dbReference type="PANTHER" id="PTHR12631:SF10">
    <property type="entry name" value="BETA-XYLOSIDASE-LIKE PROTEIN-RELATED"/>
    <property type="match status" value="1"/>
</dbReference>